<keyword evidence="3" id="KW-1185">Reference proteome</keyword>
<feature type="region of interest" description="Disordered" evidence="1">
    <location>
        <begin position="69"/>
        <end position="104"/>
    </location>
</feature>
<protein>
    <submittedName>
        <fullName evidence="2">9680_t:CDS:1</fullName>
    </submittedName>
</protein>
<evidence type="ECO:0000256" key="1">
    <source>
        <dbReference type="SAM" id="MobiDB-lite"/>
    </source>
</evidence>
<organism evidence="2 3">
    <name type="scientific">Dentiscutata erythropus</name>
    <dbReference type="NCBI Taxonomy" id="1348616"/>
    <lineage>
        <taxon>Eukaryota</taxon>
        <taxon>Fungi</taxon>
        <taxon>Fungi incertae sedis</taxon>
        <taxon>Mucoromycota</taxon>
        <taxon>Glomeromycotina</taxon>
        <taxon>Glomeromycetes</taxon>
        <taxon>Diversisporales</taxon>
        <taxon>Gigasporaceae</taxon>
        <taxon>Dentiscutata</taxon>
    </lineage>
</organism>
<name>A0A9N9ISH6_9GLOM</name>
<evidence type="ECO:0000313" key="2">
    <source>
        <dbReference type="EMBL" id="CAG8744986.1"/>
    </source>
</evidence>
<feature type="non-terminal residue" evidence="2">
    <location>
        <position position="1"/>
    </location>
</feature>
<evidence type="ECO:0000313" key="3">
    <source>
        <dbReference type="Proteomes" id="UP000789405"/>
    </source>
</evidence>
<sequence>RSKSTILTTYNELILHVKTYEQSNKTSKLLLLKPPLFKLLLREIPLLELFLLELQIRVSKEITIFEQSEQFKQSGQSKKSKQSKQFEHSSSLVKIPRIDMKFNS</sequence>
<dbReference type="AlphaFoldDB" id="A0A9N9ISH6"/>
<reference evidence="2" key="1">
    <citation type="submission" date="2021-06" db="EMBL/GenBank/DDBJ databases">
        <authorList>
            <person name="Kallberg Y."/>
            <person name="Tangrot J."/>
            <person name="Rosling A."/>
        </authorList>
    </citation>
    <scope>NUCLEOTIDE SEQUENCE</scope>
    <source>
        <strain evidence="2">MA453B</strain>
    </source>
</reference>
<comment type="caution">
    <text evidence="2">The sequence shown here is derived from an EMBL/GenBank/DDBJ whole genome shotgun (WGS) entry which is preliminary data.</text>
</comment>
<accession>A0A9N9ISH6</accession>
<dbReference type="Proteomes" id="UP000789405">
    <property type="component" value="Unassembled WGS sequence"/>
</dbReference>
<proteinExistence type="predicted"/>
<gene>
    <name evidence="2" type="ORF">DERYTH_LOCUS16352</name>
</gene>
<dbReference type="EMBL" id="CAJVPY010014169">
    <property type="protein sequence ID" value="CAG8744986.1"/>
    <property type="molecule type" value="Genomic_DNA"/>
</dbReference>